<dbReference type="GO" id="GO:0005524">
    <property type="term" value="F:ATP binding"/>
    <property type="evidence" value="ECO:0007669"/>
    <property type="project" value="UniProtKB-KW"/>
</dbReference>
<feature type="modified residue" description="4-aspartylphosphate" evidence="6">
    <location>
        <position position="56"/>
    </location>
</feature>
<dbReference type="PROSITE" id="PS00676">
    <property type="entry name" value="SIGMA54_INTERACT_2"/>
    <property type="match status" value="1"/>
</dbReference>
<dbReference type="PROSITE" id="PS50110">
    <property type="entry name" value="RESPONSE_REGULATORY"/>
    <property type="match status" value="1"/>
</dbReference>
<protein>
    <submittedName>
        <fullName evidence="9">Sigma-54-dependent Fis family transcriptional regulator</fullName>
    </submittedName>
</protein>
<keyword evidence="3" id="KW-0805">Transcription regulation</keyword>
<dbReference type="GO" id="GO:0043565">
    <property type="term" value="F:sequence-specific DNA binding"/>
    <property type="evidence" value="ECO:0007669"/>
    <property type="project" value="InterPro"/>
</dbReference>
<dbReference type="Pfam" id="PF00072">
    <property type="entry name" value="Response_reg"/>
    <property type="match status" value="1"/>
</dbReference>
<evidence type="ECO:0000256" key="5">
    <source>
        <dbReference type="ARBA" id="ARBA00023163"/>
    </source>
</evidence>
<evidence type="ECO:0000259" key="8">
    <source>
        <dbReference type="PROSITE" id="PS50110"/>
    </source>
</evidence>
<dbReference type="RefSeq" id="WP_119647967.1">
    <property type="nucleotide sequence ID" value="NZ_QXFI01000026.1"/>
</dbReference>
<proteinExistence type="predicted"/>
<dbReference type="OrthoDB" id="5401077at2"/>
<dbReference type="GO" id="GO:0000160">
    <property type="term" value="P:phosphorelay signal transduction system"/>
    <property type="evidence" value="ECO:0007669"/>
    <property type="project" value="InterPro"/>
</dbReference>
<evidence type="ECO:0000256" key="3">
    <source>
        <dbReference type="ARBA" id="ARBA00023015"/>
    </source>
</evidence>
<evidence type="ECO:0000313" key="10">
    <source>
        <dbReference type="EMBL" id="TXJ94201.1"/>
    </source>
</evidence>
<feature type="domain" description="Response regulatory" evidence="8">
    <location>
        <begin position="7"/>
        <end position="121"/>
    </location>
</feature>
<dbReference type="InterPro" id="IPR002078">
    <property type="entry name" value="Sigma_54_int"/>
</dbReference>
<dbReference type="SUPFAM" id="SSF46689">
    <property type="entry name" value="Homeodomain-like"/>
    <property type="match status" value="1"/>
</dbReference>
<dbReference type="InterPro" id="IPR027417">
    <property type="entry name" value="P-loop_NTPase"/>
</dbReference>
<evidence type="ECO:0000313" key="11">
    <source>
        <dbReference type="Proteomes" id="UP000266691"/>
    </source>
</evidence>
<dbReference type="GO" id="GO:0006355">
    <property type="term" value="P:regulation of DNA-templated transcription"/>
    <property type="evidence" value="ECO:0007669"/>
    <property type="project" value="InterPro"/>
</dbReference>
<dbReference type="Pfam" id="PF25601">
    <property type="entry name" value="AAA_lid_14"/>
    <property type="match status" value="1"/>
</dbReference>
<keyword evidence="12" id="KW-1185">Reference proteome</keyword>
<dbReference type="InterPro" id="IPR001789">
    <property type="entry name" value="Sig_transdc_resp-reg_receiver"/>
</dbReference>
<evidence type="ECO:0000256" key="1">
    <source>
        <dbReference type="ARBA" id="ARBA00022741"/>
    </source>
</evidence>
<dbReference type="PROSITE" id="PS00675">
    <property type="entry name" value="SIGMA54_INTERACT_1"/>
    <property type="match status" value="1"/>
</dbReference>
<dbReference type="Gene3D" id="1.10.8.60">
    <property type="match status" value="1"/>
</dbReference>
<name>A0A3A1NMR1_9FLAO</name>
<comment type="caution">
    <text evidence="9">The sequence shown here is derived from an EMBL/GenBank/DDBJ whole genome shotgun (WGS) entry which is preliminary data.</text>
</comment>
<dbReference type="SUPFAM" id="SSF52540">
    <property type="entry name" value="P-loop containing nucleoside triphosphate hydrolases"/>
    <property type="match status" value="1"/>
</dbReference>
<dbReference type="FunFam" id="3.40.50.300:FF:000006">
    <property type="entry name" value="DNA-binding transcriptional regulator NtrC"/>
    <property type="match status" value="1"/>
</dbReference>
<dbReference type="EMBL" id="QXFI01000026">
    <property type="protein sequence ID" value="RIV44286.1"/>
    <property type="molecule type" value="Genomic_DNA"/>
</dbReference>
<reference evidence="10 12" key="2">
    <citation type="submission" date="2019-07" db="EMBL/GenBank/DDBJ databases">
        <title>Draft genome of two Muricauda strains isolated from deep sea.</title>
        <authorList>
            <person name="Sun C."/>
        </authorList>
    </citation>
    <scope>NUCLEOTIDE SEQUENCE [LARGE SCALE GENOMIC DNA]</scope>
    <source>
        <strain evidence="10 12">72</strain>
    </source>
</reference>
<dbReference type="PROSITE" id="PS50045">
    <property type="entry name" value="SIGMA54_INTERACT_4"/>
    <property type="match status" value="1"/>
</dbReference>
<dbReference type="InterPro" id="IPR025944">
    <property type="entry name" value="Sigma_54_int_dom_CS"/>
</dbReference>
<dbReference type="AlphaFoldDB" id="A0A3A1NMR1"/>
<dbReference type="InterPro" id="IPR025943">
    <property type="entry name" value="Sigma_54_int_dom_ATP-bd_2"/>
</dbReference>
<dbReference type="SMART" id="SM00448">
    <property type="entry name" value="REC"/>
    <property type="match status" value="1"/>
</dbReference>
<evidence type="ECO:0000256" key="4">
    <source>
        <dbReference type="ARBA" id="ARBA00023125"/>
    </source>
</evidence>
<dbReference type="InterPro" id="IPR058031">
    <property type="entry name" value="AAA_lid_NorR"/>
</dbReference>
<dbReference type="PRINTS" id="PR01590">
    <property type="entry name" value="HTHFIS"/>
</dbReference>
<dbReference type="InterPro" id="IPR003593">
    <property type="entry name" value="AAA+_ATPase"/>
</dbReference>
<dbReference type="PANTHER" id="PTHR32071">
    <property type="entry name" value="TRANSCRIPTIONAL REGULATORY PROTEIN"/>
    <property type="match status" value="1"/>
</dbReference>
<dbReference type="SUPFAM" id="SSF52172">
    <property type="entry name" value="CheY-like"/>
    <property type="match status" value="1"/>
</dbReference>
<keyword evidence="5" id="KW-0804">Transcription</keyword>
<dbReference type="InterPro" id="IPR025662">
    <property type="entry name" value="Sigma_54_int_dom_ATP-bd_1"/>
</dbReference>
<feature type="domain" description="Sigma-54 factor interaction" evidence="7">
    <location>
        <begin position="147"/>
        <end position="376"/>
    </location>
</feature>
<keyword evidence="4" id="KW-0238">DNA-binding</keyword>
<accession>A0A3A1NMR1</accession>
<dbReference type="PROSITE" id="PS00688">
    <property type="entry name" value="SIGMA54_INTERACT_3"/>
    <property type="match status" value="1"/>
</dbReference>
<dbReference type="InterPro" id="IPR009057">
    <property type="entry name" value="Homeodomain-like_sf"/>
</dbReference>
<evidence type="ECO:0000256" key="6">
    <source>
        <dbReference type="PROSITE-ProRule" id="PRU00169"/>
    </source>
</evidence>
<evidence type="ECO:0000313" key="12">
    <source>
        <dbReference type="Proteomes" id="UP000321621"/>
    </source>
</evidence>
<evidence type="ECO:0000313" key="9">
    <source>
        <dbReference type="EMBL" id="RIV44286.1"/>
    </source>
</evidence>
<organism evidence="9 11">
    <name type="scientific">Flagellimonas pelagia</name>
    <dbReference type="NCBI Taxonomy" id="2306998"/>
    <lineage>
        <taxon>Bacteria</taxon>
        <taxon>Pseudomonadati</taxon>
        <taxon>Bacteroidota</taxon>
        <taxon>Flavobacteriia</taxon>
        <taxon>Flavobacteriales</taxon>
        <taxon>Flavobacteriaceae</taxon>
        <taxon>Flagellimonas</taxon>
    </lineage>
</organism>
<dbReference type="Gene3D" id="1.10.10.60">
    <property type="entry name" value="Homeodomain-like"/>
    <property type="match status" value="1"/>
</dbReference>
<gene>
    <name evidence="9" type="ORF">D2V05_12485</name>
    <name evidence="10" type="ORF">FQ017_12370</name>
</gene>
<keyword evidence="1" id="KW-0547">Nucleotide-binding</keyword>
<dbReference type="Proteomes" id="UP000321621">
    <property type="component" value="Unassembled WGS sequence"/>
</dbReference>
<sequence length="443" mass="50146">MALHKENILVVDDDIHILELLSRQLKGLDYHVYKAISVKEALYILKDSVIDLLITDIQMPEVDGLQLLKYANEHYPLMPKLVVTGYPSVDGALEVIKSGAIDYLTKPFTKEELKQSVEKALYSKEEQPLSIKKQSTPDISDNRFEGMVGSSDAFQKILNIIDRVRDNRATVLITGESGTGKELVARAIHYSGKFSKGPFIAVNCGAIPENLLEAELFGYVKGAFTGANENRSGFFQAAEGGTLFLDEIGAAGLAVQTKLLRALQEKEITRVGSRKLEKVEIRIVAATNVDLLEEIKNKNFREDLYYRLTVVEINVPPLRDRKSDIPLLVEKFLRKYGVEYKDRLPRISPEALGILERYHWPGNIRELENIVQRVVIMSDGPIGIEDIPEFLKYRIDFPQKGLVPLREMEKEYIKKVLLHTKGNKTKAAEILQIDRKTLRDKLD</sequence>
<reference evidence="9 11" key="1">
    <citation type="submission" date="2018-08" db="EMBL/GenBank/DDBJ databases">
        <title>Proposal of Muricauda 72 sp.nov. and Muricauda NH166 sp.nov., isolated from seawater.</title>
        <authorList>
            <person name="Cheng H."/>
            <person name="Wu Y.-H."/>
            <person name="Guo L.-L."/>
            <person name="Xu X.-W."/>
        </authorList>
    </citation>
    <scope>NUCLEOTIDE SEQUENCE [LARGE SCALE GENOMIC DNA]</scope>
    <source>
        <strain evidence="9 11">72</strain>
    </source>
</reference>
<dbReference type="CDD" id="cd00009">
    <property type="entry name" value="AAA"/>
    <property type="match status" value="1"/>
</dbReference>
<dbReference type="Proteomes" id="UP000266691">
    <property type="component" value="Unassembled WGS sequence"/>
</dbReference>
<dbReference type="EMBL" id="VNWK01000026">
    <property type="protein sequence ID" value="TXJ94201.1"/>
    <property type="molecule type" value="Genomic_DNA"/>
</dbReference>
<dbReference type="SMART" id="SM00382">
    <property type="entry name" value="AAA"/>
    <property type="match status" value="1"/>
</dbReference>
<dbReference type="Gene3D" id="3.40.50.2300">
    <property type="match status" value="1"/>
</dbReference>
<keyword evidence="6" id="KW-0597">Phosphoprotein</keyword>
<dbReference type="Gene3D" id="3.40.50.300">
    <property type="entry name" value="P-loop containing nucleotide triphosphate hydrolases"/>
    <property type="match status" value="1"/>
</dbReference>
<evidence type="ECO:0000259" key="7">
    <source>
        <dbReference type="PROSITE" id="PS50045"/>
    </source>
</evidence>
<dbReference type="Pfam" id="PF02954">
    <property type="entry name" value="HTH_8"/>
    <property type="match status" value="1"/>
</dbReference>
<keyword evidence="2" id="KW-0067">ATP-binding</keyword>
<dbReference type="Pfam" id="PF00158">
    <property type="entry name" value="Sigma54_activat"/>
    <property type="match status" value="1"/>
</dbReference>
<dbReference type="InterPro" id="IPR002197">
    <property type="entry name" value="HTH_Fis"/>
</dbReference>
<evidence type="ECO:0000256" key="2">
    <source>
        <dbReference type="ARBA" id="ARBA00022840"/>
    </source>
</evidence>
<dbReference type="InterPro" id="IPR011006">
    <property type="entry name" value="CheY-like_superfamily"/>
</dbReference>